<evidence type="ECO:0000259" key="7">
    <source>
        <dbReference type="PROSITE" id="PS50162"/>
    </source>
</evidence>
<dbReference type="InterPro" id="IPR020588">
    <property type="entry name" value="RecA_ATP-bd"/>
</dbReference>
<dbReference type="InterPro" id="IPR013632">
    <property type="entry name" value="Rad51_C"/>
</dbReference>
<keyword evidence="5" id="KW-0234">DNA repair</keyword>
<dbReference type="InterPro" id="IPR047348">
    <property type="entry name" value="XRCC3-like_C"/>
</dbReference>
<dbReference type="Proteomes" id="UP000518752">
    <property type="component" value="Unassembled WGS sequence"/>
</dbReference>
<keyword evidence="4" id="KW-0067">ATP-binding</keyword>
<gene>
    <name evidence="8" type="ORF">D9757_008277</name>
</gene>
<keyword evidence="6" id="KW-0539">Nucleus</keyword>
<dbReference type="AlphaFoldDB" id="A0A8H5H4D1"/>
<reference evidence="8 9" key="1">
    <citation type="journal article" date="2020" name="ISME J.">
        <title>Uncovering the hidden diversity of litter-decomposition mechanisms in mushroom-forming fungi.</title>
        <authorList>
            <person name="Floudas D."/>
            <person name="Bentzer J."/>
            <person name="Ahren D."/>
            <person name="Johansson T."/>
            <person name="Persson P."/>
            <person name="Tunlid A."/>
        </authorList>
    </citation>
    <scope>NUCLEOTIDE SEQUENCE [LARGE SCALE GENOMIC DNA]</scope>
    <source>
        <strain evidence="8 9">CBS 406.79</strain>
    </source>
</reference>
<protein>
    <recommendedName>
        <fullName evidence="7">RecA family profile 1 domain-containing protein</fullName>
    </recommendedName>
</protein>
<organism evidence="8 9">
    <name type="scientific">Collybiopsis confluens</name>
    <dbReference type="NCBI Taxonomy" id="2823264"/>
    <lineage>
        <taxon>Eukaryota</taxon>
        <taxon>Fungi</taxon>
        <taxon>Dikarya</taxon>
        <taxon>Basidiomycota</taxon>
        <taxon>Agaricomycotina</taxon>
        <taxon>Agaricomycetes</taxon>
        <taxon>Agaricomycetidae</taxon>
        <taxon>Agaricales</taxon>
        <taxon>Marasmiineae</taxon>
        <taxon>Omphalotaceae</taxon>
        <taxon>Collybiopsis</taxon>
    </lineage>
</organism>
<comment type="subcellular location">
    <subcellularLocation>
        <location evidence="1">Nucleus</location>
    </subcellularLocation>
</comment>
<evidence type="ECO:0000256" key="3">
    <source>
        <dbReference type="ARBA" id="ARBA00022763"/>
    </source>
</evidence>
<evidence type="ECO:0000256" key="2">
    <source>
        <dbReference type="ARBA" id="ARBA00022741"/>
    </source>
</evidence>
<dbReference type="PANTHER" id="PTHR46487:SF1">
    <property type="entry name" value="DNA REPAIR PROTEIN XRCC3"/>
    <property type="match status" value="1"/>
</dbReference>
<dbReference type="Pfam" id="PF08423">
    <property type="entry name" value="Rad51"/>
    <property type="match status" value="1"/>
</dbReference>
<evidence type="ECO:0000256" key="5">
    <source>
        <dbReference type="ARBA" id="ARBA00023204"/>
    </source>
</evidence>
<name>A0A8H5H4D1_9AGAR</name>
<dbReference type="EMBL" id="JAACJN010000090">
    <property type="protein sequence ID" value="KAF5376563.1"/>
    <property type="molecule type" value="Genomic_DNA"/>
</dbReference>
<evidence type="ECO:0000256" key="6">
    <source>
        <dbReference type="ARBA" id="ARBA00023242"/>
    </source>
</evidence>
<comment type="caution">
    <text evidence="8">The sequence shown here is derived from an EMBL/GenBank/DDBJ whole genome shotgun (WGS) entry which is preliminary data.</text>
</comment>
<dbReference type="SUPFAM" id="SSF52540">
    <property type="entry name" value="P-loop containing nucleoside triphosphate hydrolases"/>
    <property type="match status" value="1"/>
</dbReference>
<feature type="domain" description="RecA family profile 1" evidence="7">
    <location>
        <begin position="73"/>
        <end position="261"/>
    </location>
</feature>
<sequence>MSLASLTAVQRALLQRARIDSVPDLILTPVQDAAKKCRISPLEIKHIVDVVCRSKPIVAPSLDHLLSSSDTDAAATCTSGDPQLDAALGGGGLRSGMLWEVVGESAAGKTQLALRMSLLVQLSPRDGGLAGSTCYLLTSGNLPTSRLLQISENHPLLASSGQSSLDDIHTMPIPTVDFLIQALEKLLPNFIQQKSNQHHSDSTVKPVRMIVIDALGELFHSSEKTSAQTLIHRSQKIAQISISLHSLASTHGIIILVLNEVVEAFERQVTDPVDPSLGLSYVEQSPWFSRAHSIPGEERKEASLGLAWANQVNARIMMSRTGRRRFRQFKGSTAEKRQRTDVGYSARKIMTADLDHFDLVRRISVIFSSVSAPASLDYVIDSGGITIVDGQSSFPYEPIAALPSLPDNIPSSQVNPLDVSFAEGLSEQMTAPNDEDEWEAFWESDPIADDVLYLVEVVDPGGKASGSL</sequence>
<dbReference type="GO" id="GO:0045003">
    <property type="term" value="P:double-strand break repair via synthesis-dependent strand annealing"/>
    <property type="evidence" value="ECO:0007669"/>
    <property type="project" value="TreeGrafter"/>
</dbReference>
<dbReference type="GO" id="GO:0005524">
    <property type="term" value="F:ATP binding"/>
    <property type="evidence" value="ECO:0007669"/>
    <property type="project" value="UniProtKB-KW"/>
</dbReference>
<keyword evidence="3" id="KW-0227">DNA damage</keyword>
<proteinExistence type="predicted"/>
<evidence type="ECO:0000256" key="1">
    <source>
        <dbReference type="ARBA" id="ARBA00004123"/>
    </source>
</evidence>
<dbReference type="CDD" id="cd19491">
    <property type="entry name" value="XRCC3"/>
    <property type="match status" value="1"/>
</dbReference>
<dbReference type="OrthoDB" id="1861185at2759"/>
<dbReference type="PANTHER" id="PTHR46487">
    <property type="entry name" value="DNA REPAIR PROTEIN XRCC3"/>
    <property type="match status" value="1"/>
</dbReference>
<dbReference type="GO" id="GO:0000722">
    <property type="term" value="P:telomere maintenance via recombination"/>
    <property type="evidence" value="ECO:0007669"/>
    <property type="project" value="TreeGrafter"/>
</dbReference>
<dbReference type="InterPro" id="IPR027417">
    <property type="entry name" value="P-loop_NTPase"/>
</dbReference>
<dbReference type="GO" id="GO:0000400">
    <property type="term" value="F:four-way junction DNA binding"/>
    <property type="evidence" value="ECO:0007669"/>
    <property type="project" value="TreeGrafter"/>
</dbReference>
<dbReference type="GO" id="GO:0071140">
    <property type="term" value="P:resolution of mitotic recombination intermediates"/>
    <property type="evidence" value="ECO:0007669"/>
    <property type="project" value="TreeGrafter"/>
</dbReference>
<accession>A0A8H5H4D1</accession>
<evidence type="ECO:0000313" key="8">
    <source>
        <dbReference type="EMBL" id="KAF5376563.1"/>
    </source>
</evidence>
<dbReference type="Gene3D" id="3.40.50.300">
    <property type="entry name" value="P-loop containing nucleotide triphosphate hydrolases"/>
    <property type="match status" value="1"/>
</dbReference>
<dbReference type="GO" id="GO:0090656">
    <property type="term" value="P:t-circle formation"/>
    <property type="evidence" value="ECO:0007669"/>
    <property type="project" value="TreeGrafter"/>
</dbReference>
<dbReference type="GO" id="GO:0061982">
    <property type="term" value="P:meiosis I cell cycle process"/>
    <property type="evidence" value="ECO:0007669"/>
    <property type="project" value="UniProtKB-ARBA"/>
</dbReference>
<dbReference type="GO" id="GO:0033065">
    <property type="term" value="C:Rad51C-XRCC3 complex"/>
    <property type="evidence" value="ECO:0007669"/>
    <property type="project" value="TreeGrafter"/>
</dbReference>
<keyword evidence="2" id="KW-0547">Nucleotide-binding</keyword>
<evidence type="ECO:0000313" key="9">
    <source>
        <dbReference type="Proteomes" id="UP000518752"/>
    </source>
</evidence>
<evidence type="ECO:0000256" key="4">
    <source>
        <dbReference type="ARBA" id="ARBA00022840"/>
    </source>
</evidence>
<keyword evidence="9" id="KW-1185">Reference proteome</keyword>
<dbReference type="GO" id="GO:0140664">
    <property type="term" value="F:ATP-dependent DNA damage sensor activity"/>
    <property type="evidence" value="ECO:0007669"/>
    <property type="project" value="InterPro"/>
</dbReference>
<dbReference type="PROSITE" id="PS50162">
    <property type="entry name" value="RECA_2"/>
    <property type="match status" value="1"/>
</dbReference>
<dbReference type="GO" id="GO:0005657">
    <property type="term" value="C:replication fork"/>
    <property type="evidence" value="ECO:0007669"/>
    <property type="project" value="TreeGrafter"/>
</dbReference>